<name>A0A397TNA9_9GLOM</name>
<protein>
    <recommendedName>
        <fullName evidence="3">F-box domain-containing protein</fullName>
    </recommendedName>
</protein>
<comment type="caution">
    <text evidence="1">The sequence shown here is derived from an EMBL/GenBank/DDBJ whole genome shotgun (WGS) entry which is preliminary data.</text>
</comment>
<dbReference type="EMBL" id="QKYT01000001">
    <property type="protein sequence ID" value="RIA99693.1"/>
    <property type="molecule type" value="Genomic_DNA"/>
</dbReference>
<evidence type="ECO:0008006" key="3">
    <source>
        <dbReference type="Google" id="ProtNLM"/>
    </source>
</evidence>
<sequence>MSQLNSDCFSEIFEHIDDKVTLHSCLLVNRHWCKILVKILWRDVWNYNTLITCLPKESKEILYEKGIIISTSTPIFNYVTYCKILSDYHIKNGIERLLKNQQNILSSSSSLNNDNNNNNNNNNNIYNIIANEIYKMFMKQSSLKILGFESHFQNINFTSYPGAFECLKNLTDLHCRSNIYSEFFYHLSQICQNIQLLSIEFEMKISNGLLELISVQKNLKYLELNIWEYFEDLIPLLFNLPNTLIKLELNGGENLSIPLLFIEKFINLRELVLSLDGFLDFDKFQYSTTFPNLQILKFKCACPSYDLLIKFLENNGKNLRELYVDIVYDFSDDDNSLNLIIAKFCPNIRKFSSIYLYDLETLKDIFNNCQYLESLRINCDRCSNRKLLFDFIVKYSPKNFFELKLYDNPDIIKSNQEISLCFHCGEEDFPYHHCNEEDDDNNNNNNSNTNYYDLESESQEAAYEFFFKSWANRIPQKPISLIITTDYDLTENMKILIEKYSKLGVIKDFMISNNYYDDDDDDFYF</sequence>
<proteinExistence type="predicted"/>
<dbReference type="SUPFAM" id="SSF52047">
    <property type="entry name" value="RNI-like"/>
    <property type="match status" value="1"/>
</dbReference>
<dbReference type="Gene3D" id="3.80.10.10">
    <property type="entry name" value="Ribonuclease Inhibitor"/>
    <property type="match status" value="2"/>
</dbReference>
<dbReference type="Proteomes" id="UP000265703">
    <property type="component" value="Unassembled WGS sequence"/>
</dbReference>
<keyword evidence="2" id="KW-1185">Reference proteome</keyword>
<accession>A0A397TNA9</accession>
<evidence type="ECO:0000313" key="1">
    <source>
        <dbReference type="EMBL" id="RIA99693.1"/>
    </source>
</evidence>
<organism evidence="1 2">
    <name type="scientific">Glomus cerebriforme</name>
    <dbReference type="NCBI Taxonomy" id="658196"/>
    <lineage>
        <taxon>Eukaryota</taxon>
        <taxon>Fungi</taxon>
        <taxon>Fungi incertae sedis</taxon>
        <taxon>Mucoromycota</taxon>
        <taxon>Glomeromycotina</taxon>
        <taxon>Glomeromycetes</taxon>
        <taxon>Glomerales</taxon>
        <taxon>Glomeraceae</taxon>
        <taxon>Glomus</taxon>
    </lineage>
</organism>
<gene>
    <name evidence="1" type="ORF">C1645_869752</name>
</gene>
<dbReference type="OrthoDB" id="550575at2759"/>
<dbReference type="InterPro" id="IPR032675">
    <property type="entry name" value="LRR_dom_sf"/>
</dbReference>
<evidence type="ECO:0000313" key="2">
    <source>
        <dbReference type="Proteomes" id="UP000265703"/>
    </source>
</evidence>
<reference evidence="1 2" key="1">
    <citation type="submission" date="2018-06" db="EMBL/GenBank/DDBJ databases">
        <title>Comparative genomics reveals the genomic features of Rhizophagus irregularis, R. cerebriforme, R. diaphanum and Gigaspora rosea, and their symbiotic lifestyle signature.</title>
        <authorList>
            <person name="Morin E."/>
            <person name="San Clemente H."/>
            <person name="Chen E.C.H."/>
            <person name="De La Providencia I."/>
            <person name="Hainaut M."/>
            <person name="Kuo A."/>
            <person name="Kohler A."/>
            <person name="Murat C."/>
            <person name="Tang N."/>
            <person name="Roy S."/>
            <person name="Loubradou J."/>
            <person name="Henrissat B."/>
            <person name="Grigoriev I.V."/>
            <person name="Corradi N."/>
            <person name="Roux C."/>
            <person name="Martin F.M."/>
        </authorList>
    </citation>
    <scope>NUCLEOTIDE SEQUENCE [LARGE SCALE GENOMIC DNA]</scope>
    <source>
        <strain evidence="1 2">DAOM 227022</strain>
    </source>
</reference>
<dbReference type="AlphaFoldDB" id="A0A397TNA9"/>